<keyword evidence="3" id="KW-0378">Hydrolase</keyword>
<dbReference type="GO" id="GO:0003677">
    <property type="term" value="F:DNA binding"/>
    <property type="evidence" value="ECO:0007669"/>
    <property type="project" value="InterPro"/>
</dbReference>
<dbReference type="Pfam" id="PF02452">
    <property type="entry name" value="PemK_toxin"/>
    <property type="match status" value="1"/>
</dbReference>
<reference evidence="3 4" key="1">
    <citation type="submission" date="2016-07" db="EMBL/GenBank/DDBJ databases">
        <title>Characterization of isolates of Eisenbergiella tayi derived from blood cultures, using whole genome sequencing.</title>
        <authorList>
            <person name="Burdz T."/>
            <person name="Wiebe D."/>
            <person name="Huynh C."/>
            <person name="Bernard K."/>
        </authorList>
    </citation>
    <scope>NUCLEOTIDE SEQUENCE [LARGE SCALE GENOMIC DNA]</scope>
    <source>
        <strain evidence="3 4">NML 110608</strain>
    </source>
</reference>
<dbReference type="EMBL" id="MCGH01000005">
    <property type="protein sequence ID" value="ODM01797.1"/>
    <property type="molecule type" value="Genomic_DNA"/>
</dbReference>
<protein>
    <submittedName>
        <fullName evidence="3">mRNA interferase MazF</fullName>
        <ecNumber evidence="3">3.1.-.-</ecNumber>
    </submittedName>
</protein>
<name>A0A1E2ZZZ2_9FIRM</name>
<dbReference type="GO" id="GO:0006402">
    <property type="term" value="P:mRNA catabolic process"/>
    <property type="evidence" value="ECO:0007669"/>
    <property type="project" value="TreeGrafter"/>
</dbReference>
<dbReference type="InterPro" id="IPR011067">
    <property type="entry name" value="Plasmid_toxin/cell-grow_inhib"/>
</dbReference>
<comment type="caution">
    <text evidence="3">The sequence shown here is derived from an EMBL/GenBank/DDBJ whole genome shotgun (WGS) entry which is preliminary data.</text>
</comment>
<dbReference type="EC" id="3.1.-.-" evidence="3"/>
<dbReference type="GO" id="GO:0016075">
    <property type="term" value="P:rRNA catabolic process"/>
    <property type="evidence" value="ECO:0007669"/>
    <property type="project" value="TreeGrafter"/>
</dbReference>
<evidence type="ECO:0000256" key="1">
    <source>
        <dbReference type="ARBA" id="ARBA00007521"/>
    </source>
</evidence>
<organism evidence="3 4">
    <name type="scientific">Eisenbergiella tayi</name>
    <dbReference type="NCBI Taxonomy" id="1432052"/>
    <lineage>
        <taxon>Bacteria</taxon>
        <taxon>Bacillati</taxon>
        <taxon>Bacillota</taxon>
        <taxon>Clostridia</taxon>
        <taxon>Lachnospirales</taxon>
        <taxon>Lachnospiraceae</taxon>
        <taxon>Eisenbergiella</taxon>
    </lineage>
</organism>
<dbReference type="RefSeq" id="WP_069155099.1">
    <property type="nucleotide sequence ID" value="NZ_MCGH01000005.1"/>
</dbReference>
<dbReference type="PANTHER" id="PTHR33988:SF2">
    <property type="entry name" value="ENDORIBONUCLEASE MAZF"/>
    <property type="match status" value="1"/>
</dbReference>
<dbReference type="GO" id="GO:0004521">
    <property type="term" value="F:RNA endonuclease activity"/>
    <property type="evidence" value="ECO:0007669"/>
    <property type="project" value="TreeGrafter"/>
</dbReference>
<gene>
    <name evidence="3" type="primary">mazF</name>
    <name evidence="3" type="ORF">BEI61_05789</name>
</gene>
<comment type="similarity">
    <text evidence="1">Belongs to the PemK/MazF family.</text>
</comment>
<accession>A0A1E2ZZZ2</accession>
<dbReference type="InterPro" id="IPR003477">
    <property type="entry name" value="PemK-like"/>
</dbReference>
<keyword evidence="2" id="KW-1277">Toxin-antitoxin system</keyword>
<dbReference type="PANTHER" id="PTHR33988">
    <property type="entry name" value="ENDORIBONUCLEASE MAZF-RELATED"/>
    <property type="match status" value="1"/>
</dbReference>
<sequence>MNIDLIKTQQYLEWLKDKLYLNAISSSAKNRTVYRGQVYRCNFGIGIGSEECKERPCVILQYNSANKTSPNVLVAPITHTASKLPVVVPIENKKDSAGNTLLDGNVLLGNITCVSKARLGDYITELTAAEMKEVDKAISLSLDVYHYYQTILNIYNDKLLYIDKLKEHNTTTQKKLDTAQETINQFNQLLKQYHFVNICELSEFLEKSNTKK</sequence>
<proteinExistence type="inferred from homology"/>
<dbReference type="SUPFAM" id="SSF50118">
    <property type="entry name" value="Cell growth inhibitor/plasmid maintenance toxic component"/>
    <property type="match status" value="1"/>
</dbReference>
<dbReference type="PATRIC" id="fig|1432052.4.peg.6414"/>
<evidence type="ECO:0000313" key="3">
    <source>
        <dbReference type="EMBL" id="ODM01797.1"/>
    </source>
</evidence>
<dbReference type="GO" id="GO:0016787">
    <property type="term" value="F:hydrolase activity"/>
    <property type="evidence" value="ECO:0007669"/>
    <property type="project" value="UniProtKB-KW"/>
</dbReference>
<evidence type="ECO:0000256" key="2">
    <source>
        <dbReference type="ARBA" id="ARBA00022649"/>
    </source>
</evidence>
<dbReference type="Proteomes" id="UP000094067">
    <property type="component" value="Unassembled WGS sequence"/>
</dbReference>
<dbReference type="Gene3D" id="2.30.30.110">
    <property type="match status" value="1"/>
</dbReference>
<dbReference type="AlphaFoldDB" id="A0A1E2ZZZ2"/>
<evidence type="ECO:0000313" key="4">
    <source>
        <dbReference type="Proteomes" id="UP000094067"/>
    </source>
</evidence>